<keyword evidence="5" id="KW-0804">Transcription</keyword>
<dbReference type="PROSITE" id="PS51370">
    <property type="entry name" value="R"/>
    <property type="match status" value="1"/>
</dbReference>
<name>A0A251V084_HELAN</name>
<feature type="domain" description="R" evidence="8">
    <location>
        <begin position="199"/>
        <end position="216"/>
    </location>
</feature>
<feature type="domain" description="TCP" evidence="7">
    <location>
        <begin position="88"/>
        <end position="146"/>
    </location>
</feature>
<dbReference type="GO" id="GO:0043565">
    <property type="term" value="F:sequence-specific DNA binding"/>
    <property type="evidence" value="ECO:0000318"/>
    <property type="project" value="GO_Central"/>
</dbReference>
<comment type="subcellular location">
    <subcellularLocation>
        <location evidence="1">Nucleus</location>
    </subcellularLocation>
</comment>
<keyword evidence="2" id="KW-0217">Developmental protein</keyword>
<evidence type="ECO:0000259" key="8">
    <source>
        <dbReference type="PROSITE" id="PS51370"/>
    </source>
</evidence>
<evidence type="ECO:0000256" key="3">
    <source>
        <dbReference type="ARBA" id="ARBA00023015"/>
    </source>
</evidence>
<keyword evidence="4" id="KW-0238">DNA-binding</keyword>
<organism evidence="9 10">
    <name type="scientific">Helianthus annuus</name>
    <name type="common">Common sunflower</name>
    <dbReference type="NCBI Taxonomy" id="4232"/>
    <lineage>
        <taxon>Eukaryota</taxon>
        <taxon>Viridiplantae</taxon>
        <taxon>Streptophyta</taxon>
        <taxon>Embryophyta</taxon>
        <taxon>Tracheophyta</taxon>
        <taxon>Spermatophyta</taxon>
        <taxon>Magnoliopsida</taxon>
        <taxon>eudicotyledons</taxon>
        <taxon>Gunneridae</taxon>
        <taxon>Pentapetalae</taxon>
        <taxon>asterids</taxon>
        <taxon>campanulids</taxon>
        <taxon>Asterales</taxon>
        <taxon>Asteraceae</taxon>
        <taxon>Asteroideae</taxon>
        <taxon>Heliantheae alliance</taxon>
        <taxon>Heliantheae</taxon>
        <taxon>Helianthus</taxon>
    </lineage>
</organism>
<reference evidence="10" key="1">
    <citation type="journal article" date="2017" name="Nature">
        <title>The sunflower genome provides insights into oil metabolism, flowering and Asterid evolution.</title>
        <authorList>
            <person name="Badouin H."/>
            <person name="Gouzy J."/>
            <person name="Grassa C.J."/>
            <person name="Murat F."/>
            <person name="Staton S.E."/>
            <person name="Cottret L."/>
            <person name="Lelandais-Briere C."/>
            <person name="Owens G.L."/>
            <person name="Carrere S."/>
            <person name="Mayjonade B."/>
            <person name="Legrand L."/>
            <person name="Gill N."/>
            <person name="Kane N.C."/>
            <person name="Bowers J.E."/>
            <person name="Hubner S."/>
            <person name="Bellec A."/>
            <person name="Berard A."/>
            <person name="Berges H."/>
            <person name="Blanchet N."/>
            <person name="Boniface M.C."/>
            <person name="Brunel D."/>
            <person name="Catrice O."/>
            <person name="Chaidir N."/>
            <person name="Claudel C."/>
            <person name="Donnadieu C."/>
            <person name="Faraut T."/>
            <person name="Fievet G."/>
            <person name="Helmstetter N."/>
            <person name="King M."/>
            <person name="Knapp S.J."/>
            <person name="Lai Z."/>
            <person name="Le Paslier M.C."/>
            <person name="Lippi Y."/>
            <person name="Lorenzon L."/>
            <person name="Mandel J.R."/>
            <person name="Marage G."/>
            <person name="Marchand G."/>
            <person name="Marquand E."/>
            <person name="Bret-Mestries E."/>
            <person name="Morien E."/>
            <person name="Nambeesan S."/>
            <person name="Nguyen T."/>
            <person name="Pegot-Espagnet P."/>
            <person name="Pouilly N."/>
            <person name="Raftis F."/>
            <person name="Sallet E."/>
            <person name="Schiex T."/>
            <person name="Thomas J."/>
            <person name="Vandecasteele C."/>
            <person name="Vares D."/>
            <person name="Vear F."/>
            <person name="Vautrin S."/>
            <person name="Crespi M."/>
            <person name="Mangin B."/>
            <person name="Burke J.M."/>
            <person name="Salse J."/>
            <person name="Munos S."/>
            <person name="Vincourt P."/>
            <person name="Rieseberg L.H."/>
            <person name="Langlade N.B."/>
        </authorList>
    </citation>
    <scope>NUCLEOTIDE SEQUENCE [LARGE SCALE GENOMIC DNA]</scope>
    <source>
        <strain evidence="10">cv. SF193</strain>
    </source>
</reference>
<dbReference type="EMBL" id="CM007893">
    <property type="protein sequence ID" value="OTG28516.1"/>
    <property type="molecule type" value="Genomic_DNA"/>
</dbReference>
<sequence length="325" mass="37034">MMSSSNPFPQVTSSSHYVFPPSNPFLDHEKDDLYINNFNPFLSGDCFPDNENNTTRKQDLVEEVGLEEECDENDHLFWSVVKNNKGSNKDHHSKIHTAQGPRDRRVRLSIEVAKRFFYLQDLLGFDKGSKTLDWLFNKSKNSIDELIKRKKESSSSSLTDQLEVVFLETDEQAKGRKNKCGEGKRKKIARKCTSGVTVNQSRAEARARARERTKEKMNVKKLDKESKSAPVDCCSSNLTLQSSFWNSFESQNDYNDKIGEALLEDDISLLYSYQHNLAVSNDSSSEFNCMPDVHEHWGGDCLGQPTGSNKVLVMVLWSWIDIVSV</sequence>
<keyword evidence="6" id="KW-0539">Nucleus</keyword>
<dbReference type="AlphaFoldDB" id="A0A251V084"/>
<evidence type="ECO:0000256" key="6">
    <source>
        <dbReference type="ARBA" id="ARBA00023242"/>
    </source>
</evidence>
<protein>
    <submittedName>
        <fullName evidence="9">Putative transcription factor, TCP</fullName>
    </submittedName>
</protein>
<keyword evidence="3" id="KW-0805">Transcription regulation</keyword>
<keyword evidence="10" id="KW-1185">Reference proteome</keyword>
<dbReference type="Pfam" id="PF03634">
    <property type="entry name" value="TCP"/>
    <property type="match status" value="1"/>
</dbReference>
<accession>A0A251V084</accession>
<dbReference type="InParanoid" id="A0A251V084"/>
<evidence type="ECO:0000313" key="9">
    <source>
        <dbReference type="EMBL" id="OTG28516.1"/>
    </source>
</evidence>
<dbReference type="PROSITE" id="PS51369">
    <property type="entry name" value="TCP"/>
    <property type="match status" value="1"/>
</dbReference>
<evidence type="ECO:0000259" key="7">
    <source>
        <dbReference type="PROSITE" id="PS51369"/>
    </source>
</evidence>
<dbReference type="Proteomes" id="UP000215914">
    <property type="component" value="Chromosome 4"/>
</dbReference>
<evidence type="ECO:0000313" key="10">
    <source>
        <dbReference type="Proteomes" id="UP000215914"/>
    </source>
</evidence>
<evidence type="ECO:0000256" key="1">
    <source>
        <dbReference type="ARBA" id="ARBA00004123"/>
    </source>
</evidence>
<dbReference type="GO" id="GO:0003700">
    <property type="term" value="F:DNA-binding transcription factor activity"/>
    <property type="evidence" value="ECO:0000318"/>
    <property type="project" value="GO_Central"/>
</dbReference>
<dbReference type="InterPro" id="IPR017888">
    <property type="entry name" value="CYC/TB1_R_domain"/>
</dbReference>
<dbReference type="PANTHER" id="PTHR31072:SF224">
    <property type="entry name" value="TRANSCRIPTION FACTOR TCP1"/>
    <property type="match status" value="1"/>
</dbReference>
<dbReference type="InterPro" id="IPR005333">
    <property type="entry name" value="Transcription_factor_TCP"/>
</dbReference>
<dbReference type="OMA" id="TEKFATC"/>
<dbReference type="GO" id="GO:0005634">
    <property type="term" value="C:nucleus"/>
    <property type="evidence" value="ECO:0000318"/>
    <property type="project" value="GO_Central"/>
</dbReference>
<evidence type="ECO:0000256" key="5">
    <source>
        <dbReference type="ARBA" id="ARBA00023163"/>
    </source>
</evidence>
<proteinExistence type="predicted"/>
<evidence type="ECO:0000256" key="2">
    <source>
        <dbReference type="ARBA" id="ARBA00022473"/>
    </source>
</evidence>
<evidence type="ECO:0000256" key="4">
    <source>
        <dbReference type="ARBA" id="ARBA00023125"/>
    </source>
</evidence>
<dbReference type="GO" id="GO:2000032">
    <property type="term" value="P:regulation of secondary shoot formation"/>
    <property type="evidence" value="ECO:0000318"/>
    <property type="project" value="GO_Central"/>
</dbReference>
<dbReference type="PANTHER" id="PTHR31072">
    <property type="entry name" value="TRANSCRIPTION FACTOR TCP4-RELATED"/>
    <property type="match status" value="1"/>
</dbReference>
<gene>
    <name evidence="9" type="ORF">HannXRQ_Chr04g0112141</name>
</gene>
<dbReference type="InterPro" id="IPR017887">
    <property type="entry name" value="TF_TCP_subgr"/>
</dbReference>